<keyword evidence="5 11" id="KW-0285">Flavoprotein</keyword>
<dbReference type="InterPro" id="IPR020541">
    <property type="entry name" value="Chorismate_synthase_CS"/>
</dbReference>
<feature type="binding site" evidence="11">
    <location>
        <position position="40"/>
    </location>
    <ligand>
        <name>NADP(+)</name>
        <dbReference type="ChEBI" id="CHEBI:58349"/>
    </ligand>
</feature>
<comment type="pathway">
    <text evidence="1 11">Metabolic intermediate biosynthesis; chorismate biosynthesis; chorismate from D-erythrose 4-phosphate and phosphoenolpyruvate: step 7/7.</text>
</comment>
<dbReference type="KEGG" id="aft:BBF96_12705"/>
<evidence type="ECO:0000256" key="10">
    <source>
        <dbReference type="ARBA" id="ARBA00023239"/>
    </source>
</evidence>
<comment type="similarity">
    <text evidence="2 11">Belongs to the chorismate synthase family.</text>
</comment>
<dbReference type="Pfam" id="PF01264">
    <property type="entry name" value="Chorismate_synt"/>
    <property type="match status" value="1"/>
</dbReference>
<dbReference type="GO" id="GO:0005829">
    <property type="term" value="C:cytosol"/>
    <property type="evidence" value="ECO:0007669"/>
    <property type="project" value="TreeGrafter"/>
</dbReference>
<protein>
    <recommendedName>
        <fullName evidence="3 11">Chorismate synthase</fullName>
        <shortName evidence="11">CS</shortName>
        <ecNumber evidence="3 11">4.2.3.5</ecNumber>
    </recommendedName>
    <alternativeName>
        <fullName evidence="11">5-enolpyruvylshikimate-3-phosphate phospholyase</fullName>
    </alternativeName>
</protein>
<keyword evidence="6 11" id="KW-0288">FMN</keyword>
<feature type="binding site" evidence="11">
    <location>
        <begin position="328"/>
        <end position="332"/>
    </location>
    <ligand>
        <name>FMN</name>
        <dbReference type="ChEBI" id="CHEBI:58210"/>
    </ligand>
</feature>
<dbReference type="PIRSF" id="PIRSF001456">
    <property type="entry name" value="Chorismate_synth"/>
    <property type="match status" value="1"/>
</dbReference>
<keyword evidence="4 11" id="KW-0028">Amino-acid biosynthesis</keyword>
<feature type="binding site" evidence="11">
    <location>
        <begin position="265"/>
        <end position="266"/>
    </location>
    <ligand>
        <name>FMN</name>
        <dbReference type="ChEBI" id="CHEBI:58210"/>
    </ligand>
</feature>
<organism evidence="12 13">
    <name type="scientific">Anoxybacter fermentans</name>
    <dbReference type="NCBI Taxonomy" id="1323375"/>
    <lineage>
        <taxon>Bacteria</taxon>
        <taxon>Bacillati</taxon>
        <taxon>Bacillota</taxon>
        <taxon>Clostridia</taxon>
        <taxon>Halanaerobiales</taxon>
        <taxon>Anoxybacter</taxon>
    </lineage>
</organism>
<dbReference type="InterPro" id="IPR000453">
    <property type="entry name" value="Chorismate_synth"/>
</dbReference>
<accession>A0A3Q9HSA6</accession>
<dbReference type="Gene3D" id="3.60.150.10">
    <property type="entry name" value="Chorismate synthase AroC"/>
    <property type="match status" value="1"/>
</dbReference>
<dbReference type="AlphaFoldDB" id="A0A3Q9HSA6"/>
<dbReference type="RefSeq" id="WP_127017536.1">
    <property type="nucleotide sequence ID" value="NZ_CP016379.1"/>
</dbReference>
<feature type="binding site" evidence="11">
    <location>
        <begin position="131"/>
        <end position="133"/>
    </location>
    <ligand>
        <name>FMN</name>
        <dbReference type="ChEBI" id="CHEBI:58210"/>
    </ligand>
</feature>
<keyword evidence="9 11" id="KW-0057">Aromatic amino acid biosynthesis</keyword>
<evidence type="ECO:0000256" key="3">
    <source>
        <dbReference type="ARBA" id="ARBA00013036"/>
    </source>
</evidence>
<dbReference type="Proteomes" id="UP000267250">
    <property type="component" value="Chromosome"/>
</dbReference>
<comment type="catalytic activity">
    <reaction evidence="11">
        <text>5-O-(1-carboxyvinyl)-3-phosphoshikimate = chorismate + phosphate</text>
        <dbReference type="Rhea" id="RHEA:21020"/>
        <dbReference type="ChEBI" id="CHEBI:29748"/>
        <dbReference type="ChEBI" id="CHEBI:43474"/>
        <dbReference type="ChEBI" id="CHEBI:57701"/>
        <dbReference type="EC" id="4.2.3.5"/>
    </reaction>
</comment>
<dbReference type="EC" id="4.2.3.5" evidence="3 11"/>
<comment type="subunit">
    <text evidence="11">Homotetramer.</text>
</comment>
<evidence type="ECO:0000256" key="1">
    <source>
        <dbReference type="ARBA" id="ARBA00005044"/>
    </source>
</evidence>
<name>A0A3Q9HSA6_9FIRM</name>
<dbReference type="PROSITE" id="PS00788">
    <property type="entry name" value="CHORISMATE_SYNTHASE_2"/>
    <property type="match status" value="1"/>
</dbReference>
<reference evidence="12 13" key="1">
    <citation type="submission" date="2016-07" db="EMBL/GenBank/DDBJ databases">
        <title>Genome and transcriptome analysis of iron-reducing fermentative bacteria Anoxybacter fermentans.</title>
        <authorList>
            <person name="Zeng X."/>
            <person name="Shao Z."/>
        </authorList>
    </citation>
    <scope>NUCLEOTIDE SEQUENCE [LARGE SCALE GENOMIC DNA]</scope>
    <source>
        <strain evidence="12 13">DY22613</strain>
    </source>
</reference>
<dbReference type="GO" id="GO:0008652">
    <property type="term" value="P:amino acid biosynthetic process"/>
    <property type="evidence" value="ECO:0007669"/>
    <property type="project" value="UniProtKB-KW"/>
</dbReference>
<dbReference type="GO" id="GO:0004107">
    <property type="term" value="F:chorismate synthase activity"/>
    <property type="evidence" value="ECO:0007669"/>
    <property type="project" value="UniProtKB-UniRule"/>
</dbReference>
<comment type="function">
    <text evidence="11">Catalyzes the anti-1,4-elimination of the C-3 phosphate and the C-6 proR hydrogen from 5-enolpyruvylshikimate-3-phosphate (EPSP) to yield chorismate, which is the branch point compound that serves as the starting substrate for the three terminal pathways of aromatic amino acid biosynthesis. This reaction introduces a second double bond into the aromatic ring system.</text>
</comment>
<keyword evidence="10 11" id="KW-0456">Lyase</keyword>
<evidence type="ECO:0000256" key="9">
    <source>
        <dbReference type="ARBA" id="ARBA00023141"/>
    </source>
</evidence>
<dbReference type="CDD" id="cd07304">
    <property type="entry name" value="Chorismate_synthase"/>
    <property type="match status" value="1"/>
</dbReference>
<feature type="binding site" evidence="11">
    <location>
        <position position="354"/>
    </location>
    <ligand>
        <name>FMN</name>
        <dbReference type="ChEBI" id="CHEBI:58210"/>
    </ligand>
</feature>
<dbReference type="PANTHER" id="PTHR21085">
    <property type="entry name" value="CHORISMATE SYNTHASE"/>
    <property type="match status" value="1"/>
</dbReference>
<dbReference type="GO" id="GO:0010181">
    <property type="term" value="F:FMN binding"/>
    <property type="evidence" value="ECO:0007669"/>
    <property type="project" value="TreeGrafter"/>
</dbReference>
<dbReference type="FunFam" id="3.60.150.10:FF:000002">
    <property type="entry name" value="Chorismate synthase"/>
    <property type="match status" value="1"/>
</dbReference>
<evidence type="ECO:0000313" key="12">
    <source>
        <dbReference type="EMBL" id="AZR74180.1"/>
    </source>
</evidence>
<evidence type="ECO:0000313" key="13">
    <source>
        <dbReference type="Proteomes" id="UP000267250"/>
    </source>
</evidence>
<evidence type="ECO:0000256" key="5">
    <source>
        <dbReference type="ARBA" id="ARBA00022630"/>
    </source>
</evidence>
<evidence type="ECO:0000256" key="4">
    <source>
        <dbReference type="ARBA" id="ARBA00022605"/>
    </source>
</evidence>
<feature type="binding site" evidence="11">
    <location>
        <position position="46"/>
    </location>
    <ligand>
        <name>NADP(+)</name>
        <dbReference type="ChEBI" id="CHEBI:58349"/>
    </ligand>
</feature>
<feature type="binding site" evidence="11">
    <location>
        <position position="313"/>
    </location>
    <ligand>
        <name>FMN</name>
        <dbReference type="ChEBI" id="CHEBI:58210"/>
    </ligand>
</feature>
<dbReference type="GO" id="GO:0009423">
    <property type="term" value="P:chorismate biosynthetic process"/>
    <property type="evidence" value="ECO:0007669"/>
    <property type="project" value="UniProtKB-UniRule"/>
</dbReference>
<sequence>MFTYLTAGESHGKMLTAIIKKVPSGLSLTAEMINKELARRQRGYGRGGRMKIEKDRVQITSGVRHGLTLGSPISLIIKNKDWENWQDVMAVEPLADEEHQIEPMTNPRPGHADLPGAIKYNTRDLRNILERASARETAIRTAVGAVCRQFLRQFGIEIFSHVVQIGDIKAPTWGELTDKKGEIVVTDNKAIKNFFAQVEKSALRCGNPAIEEKMIHLIDTWRDAGDSVGGVFEIVVTGLPVGLGSYVQWDERLDGKLAQALISIQGIKGVEFGLGFSGAGMPGSKVHDQIYYQASSNGGKFYRTTNRAGGLEGGMTNGEPLIIRAAMKPIPTLMNPLHSVDILTKREIFASKERADVCAVPAASVVGEGVVAIVLAQVFAAKFGGDSMAEIRHNYKQYQAYVRSF</sequence>
<comment type="cofactor">
    <cofactor evidence="11">
        <name>FMNH2</name>
        <dbReference type="ChEBI" id="CHEBI:57618"/>
    </cofactor>
    <text evidence="11">Reduced FMN (FMNH(2)).</text>
</comment>
<gene>
    <name evidence="11" type="primary">aroC</name>
    <name evidence="12" type="ORF">BBF96_12705</name>
</gene>
<dbReference type="NCBIfam" id="NF003793">
    <property type="entry name" value="PRK05382.1"/>
    <property type="match status" value="1"/>
</dbReference>
<evidence type="ECO:0000256" key="8">
    <source>
        <dbReference type="ARBA" id="ARBA00022857"/>
    </source>
</evidence>
<evidence type="ECO:0000256" key="6">
    <source>
        <dbReference type="ARBA" id="ARBA00022643"/>
    </source>
</evidence>
<dbReference type="PANTHER" id="PTHR21085:SF0">
    <property type="entry name" value="CHORISMATE SYNTHASE"/>
    <property type="match status" value="1"/>
</dbReference>
<dbReference type="HAMAP" id="MF_00300">
    <property type="entry name" value="Chorismate_synth"/>
    <property type="match status" value="1"/>
</dbReference>
<keyword evidence="13" id="KW-1185">Reference proteome</keyword>
<dbReference type="GO" id="GO:0009073">
    <property type="term" value="P:aromatic amino acid family biosynthetic process"/>
    <property type="evidence" value="ECO:0007669"/>
    <property type="project" value="UniProtKB-KW"/>
</dbReference>
<evidence type="ECO:0000256" key="11">
    <source>
        <dbReference type="HAMAP-Rule" id="MF_00300"/>
    </source>
</evidence>
<dbReference type="SUPFAM" id="SSF103263">
    <property type="entry name" value="Chorismate synthase, AroC"/>
    <property type="match status" value="1"/>
</dbReference>
<dbReference type="UniPathway" id="UPA00053">
    <property type="reaction ID" value="UER00090"/>
</dbReference>
<keyword evidence="8 11" id="KW-0521">NADP</keyword>
<dbReference type="NCBIfam" id="TIGR00033">
    <property type="entry name" value="aroC"/>
    <property type="match status" value="1"/>
</dbReference>
<dbReference type="OrthoDB" id="9771806at2"/>
<dbReference type="InterPro" id="IPR035904">
    <property type="entry name" value="Chorismate_synth_AroC_sf"/>
</dbReference>
<evidence type="ECO:0000256" key="7">
    <source>
        <dbReference type="ARBA" id="ARBA00022827"/>
    </source>
</evidence>
<dbReference type="EMBL" id="CP016379">
    <property type="protein sequence ID" value="AZR74180.1"/>
    <property type="molecule type" value="Genomic_DNA"/>
</dbReference>
<keyword evidence="7 11" id="KW-0274">FAD</keyword>
<evidence type="ECO:0000256" key="2">
    <source>
        <dbReference type="ARBA" id="ARBA00008014"/>
    </source>
</evidence>
<proteinExistence type="inferred from homology"/>